<keyword evidence="2" id="KW-0812">Transmembrane</keyword>
<feature type="compositionally biased region" description="Polar residues" evidence="1">
    <location>
        <begin position="170"/>
        <end position="183"/>
    </location>
</feature>
<evidence type="ECO:0000256" key="1">
    <source>
        <dbReference type="SAM" id="MobiDB-lite"/>
    </source>
</evidence>
<gene>
    <name evidence="3" type="primary">Hypp2455</name>
    <name evidence="3" type="ORF">BLAG_LOCUS17110</name>
</gene>
<dbReference type="EMBL" id="OV696689">
    <property type="protein sequence ID" value="CAH1261791.1"/>
    <property type="molecule type" value="Genomic_DNA"/>
</dbReference>
<keyword evidence="4" id="KW-1185">Reference proteome</keyword>
<name>A0A8K0ESH6_BRALA</name>
<protein>
    <submittedName>
        <fullName evidence="3">Hypp2455 protein</fullName>
    </submittedName>
</protein>
<sequence>MGDCGGGGGGSDGGGGFSSGGGGFDGGGGGFSSCGDSGGFGSAGGGYGHGDDASSFGTGGHTTHPQGGVFPGSHGFHGGGRGLNRRYHHSSPGFKYVGHRTNNPVALALCPMIAGTVFLIQGCVFTGVGFSREVLTPFKVIGPTFLCLGLVLLLLACFCCKKARDAANQQGGQPTVQVVSSTAPQPPGGLRVGQTVVTGAPVGHVAPTVMAEMCPVVQHPGPPYPSRMQAHWPGATPSDGRTTTPPGSHAYQPSGHAYQPSDHAYLPSHIAPAPPPSYYEATRADISSKP</sequence>
<dbReference type="Proteomes" id="UP000838412">
    <property type="component" value="Chromosome 4"/>
</dbReference>
<evidence type="ECO:0000313" key="4">
    <source>
        <dbReference type="Proteomes" id="UP000838412"/>
    </source>
</evidence>
<evidence type="ECO:0000313" key="3">
    <source>
        <dbReference type="EMBL" id="CAH1261791.1"/>
    </source>
</evidence>
<feature type="region of interest" description="Disordered" evidence="1">
    <location>
        <begin position="52"/>
        <end position="75"/>
    </location>
</feature>
<reference evidence="3" key="1">
    <citation type="submission" date="2022-01" db="EMBL/GenBank/DDBJ databases">
        <authorList>
            <person name="Braso-Vives M."/>
        </authorList>
    </citation>
    <scope>NUCLEOTIDE SEQUENCE</scope>
</reference>
<proteinExistence type="predicted"/>
<feature type="transmembrane region" description="Helical" evidence="2">
    <location>
        <begin position="105"/>
        <end position="128"/>
    </location>
</feature>
<feature type="compositionally biased region" description="Low complexity" evidence="1">
    <location>
        <begin position="61"/>
        <end position="74"/>
    </location>
</feature>
<keyword evidence="2" id="KW-1133">Transmembrane helix</keyword>
<keyword evidence="2" id="KW-0472">Membrane</keyword>
<dbReference type="AlphaFoldDB" id="A0A8K0ESH6"/>
<evidence type="ECO:0000256" key="2">
    <source>
        <dbReference type="SAM" id="Phobius"/>
    </source>
</evidence>
<organism evidence="3 4">
    <name type="scientific">Branchiostoma lanceolatum</name>
    <name type="common">Common lancelet</name>
    <name type="synonym">Amphioxus lanceolatum</name>
    <dbReference type="NCBI Taxonomy" id="7740"/>
    <lineage>
        <taxon>Eukaryota</taxon>
        <taxon>Metazoa</taxon>
        <taxon>Chordata</taxon>
        <taxon>Cephalochordata</taxon>
        <taxon>Leptocardii</taxon>
        <taxon>Amphioxiformes</taxon>
        <taxon>Branchiostomatidae</taxon>
        <taxon>Branchiostoma</taxon>
    </lineage>
</organism>
<feature type="transmembrane region" description="Helical" evidence="2">
    <location>
        <begin position="140"/>
        <end position="160"/>
    </location>
</feature>
<feature type="region of interest" description="Disordered" evidence="1">
    <location>
        <begin position="225"/>
        <end position="290"/>
    </location>
</feature>
<feature type="region of interest" description="Disordered" evidence="1">
    <location>
        <begin position="170"/>
        <end position="190"/>
    </location>
</feature>
<dbReference type="OrthoDB" id="10067944at2759"/>
<accession>A0A8K0ESH6</accession>